<evidence type="ECO:0000313" key="5">
    <source>
        <dbReference type="Proteomes" id="UP001221898"/>
    </source>
</evidence>
<name>A0AAD7TDI4_9TELE</name>
<keyword evidence="1" id="KW-0812">Transmembrane</keyword>
<dbReference type="SMART" id="SM00409">
    <property type="entry name" value="IG"/>
    <property type="match status" value="1"/>
</dbReference>
<comment type="caution">
    <text evidence="4">The sequence shown here is derived from an EMBL/GenBank/DDBJ whole genome shotgun (WGS) entry which is preliminary data.</text>
</comment>
<dbReference type="InterPro" id="IPR013783">
    <property type="entry name" value="Ig-like_fold"/>
</dbReference>
<dbReference type="Gene3D" id="2.60.40.10">
    <property type="entry name" value="Immunoglobulins"/>
    <property type="match status" value="1"/>
</dbReference>
<proteinExistence type="predicted"/>
<keyword evidence="2" id="KW-0732">Signal</keyword>
<feature type="domain" description="Ig-like" evidence="3">
    <location>
        <begin position="31"/>
        <end position="126"/>
    </location>
</feature>
<dbReference type="AlphaFoldDB" id="A0AAD7TDI4"/>
<evidence type="ECO:0000256" key="2">
    <source>
        <dbReference type="SAM" id="SignalP"/>
    </source>
</evidence>
<dbReference type="InterPro" id="IPR013106">
    <property type="entry name" value="Ig_V-set"/>
</dbReference>
<keyword evidence="5" id="KW-1185">Reference proteome</keyword>
<organism evidence="4 5">
    <name type="scientific">Aldrovandia affinis</name>
    <dbReference type="NCBI Taxonomy" id="143900"/>
    <lineage>
        <taxon>Eukaryota</taxon>
        <taxon>Metazoa</taxon>
        <taxon>Chordata</taxon>
        <taxon>Craniata</taxon>
        <taxon>Vertebrata</taxon>
        <taxon>Euteleostomi</taxon>
        <taxon>Actinopterygii</taxon>
        <taxon>Neopterygii</taxon>
        <taxon>Teleostei</taxon>
        <taxon>Notacanthiformes</taxon>
        <taxon>Halosauridae</taxon>
        <taxon>Aldrovandia</taxon>
    </lineage>
</organism>
<dbReference type="InterPro" id="IPR007110">
    <property type="entry name" value="Ig-like_dom"/>
</dbReference>
<dbReference type="Proteomes" id="UP001221898">
    <property type="component" value="Unassembled WGS sequence"/>
</dbReference>
<dbReference type="EMBL" id="JAINUG010000001">
    <property type="protein sequence ID" value="KAJ8419015.1"/>
    <property type="molecule type" value="Genomic_DNA"/>
</dbReference>
<feature type="transmembrane region" description="Helical" evidence="1">
    <location>
        <begin position="182"/>
        <end position="208"/>
    </location>
</feature>
<dbReference type="InterPro" id="IPR036179">
    <property type="entry name" value="Ig-like_dom_sf"/>
</dbReference>
<evidence type="ECO:0000259" key="3">
    <source>
        <dbReference type="PROSITE" id="PS50835"/>
    </source>
</evidence>
<dbReference type="PROSITE" id="PS50835">
    <property type="entry name" value="IG_LIKE"/>
    <property type="match status" value="1"/>
</dbReference>
<reference evidence="4" key="1">
    <citation type="journal article" date="2023" name="Science">
        <title>Genome structures resolve the early diversification of teleost fishes.</title>
        <authorList>
            <person name="Parey E."/>
            <person name="Louis A."/>
            <person name="Montfort J."/>
            <person name="Bouchez O."/>
            <person name="Roques C."/>
            <person name="Iampietro C."/>
            <person name="Lluch J."/>
            <person name="Castinel A."/>
            <person name="Donnadieu C."/>
            <person name="Desvignes T."/>
            <person name="Floi Bucao C."/>
            <person name="Jouanno E."/>
            <person name="Wen M."/>
            <person name="Mejri S."/>
            <person name="Dirks R."/>
            <person name="Jansen H."/>
            <person name="Henkel C."/>
            <person name="Chen W.J."/>
            <person name="Zahm M."/>
            <person name="Cabau C."/>
            <person name="Klopp C."/>
            <person name="Thompson A.W."/>
            <person name="Robinson-Rechavi M."/>
            <person name="Braasch I."/>
            <person name="Lecointre G."/>
            <person name="Bobe J."/>
            <person name="Postlethwait J.H."/>
            <person name="Berthelot C."/>
            <person name="Roest Crollius H."/>
            <person name="Guiguen Y."/>
        </authorList>
    </citation>
    <scope>NUCLEOTIDE SEQUENCE</scope>
    <source>
        <strain evidence="4">NC1722</strain>
    </source>
</reference>
<dbReference type="InterPro" id="IPR003599">
    <property type="entry name" value="Ig_sub"/>
</dbReference>
<keyword evidence="1" id="KW-1133">Transmembrane helix</keyword>
<evidence type="ECO:0000256" key="1">
    <source>
        <dbReference type="SAM" id="Phobius"/>
    </source>
</evidence>
<gene>
    <name evidence="4" type="ORF">AAFF_G00005140</name>
</gene>
<accession>A0AAD7TDI4</accession>
<keyword evidence="1" id="KW-0472">Membrane</keyword>
<feature type="signal peptide" evidence="2">
    <location>
        <begin position="1"/>
        <end position="18"/>
    </location>
</feature>
<protein>
    <recommendedName>
        <fullName evidence="3">Ig-like domain-containing protein</fullName>
    </recommendedName>
</protein>
<dbReference type="SUPFAM" id="SSF48726">
    <property type="entry name" value="Immunoglobulin"/>
    <property type="match status" value="1"/>
</dbReference>
<evidence type="ECO:0000313" key="4">
    <source>
        <dbReference type="EMBL" id="KAJ8419015.1"/>
    </source>
</evidence>
<dbReference type="Pfam" id="PF07686">
    <property type="entry name" value="V-set"/>
    <property type="match status" value="1"/>
</dbReference>
<sequence>MDFFLTMVYLLLLTEASGAENASVGTGSVSPPQARQVASLGSSLTLNCSFDREDGVDRIRVSWLLGETPHLDCQDKTLKRLSTGLANQTMQQETGGNYVQVTGDTWSSLTLRDVTSQYNGWYFCHVVVEIPALRNRCINVTQVIISEYGRSAEESASSLSSSPSTRTTVTPPSPSLPLHGNVGWWLLVAVSAGSLILLGVIVSIWIICRRKTCRSTENPIYENMHSVIKNTALSQPSPQIGTQNS</sequence>
<feature type="chain" id="PRO_5042148215" description="Ig-like domain-containing protein" evidence="2">
    <location>
        <begin position="19"/>
        <end position="245"/>
    </location>
</feature>